<evidence type="ECO:0000256" key="1">
    <source>
        <dbReference type="ARBA" id="ARBA00004651"/>
    </source>
</evidence>
<evidence type="ECO:0008006" key="12">
    <source>
        <dbReference type="Google" id="ProtNLM"/>
    </source>
</evidence>
<name>A0A3P3Y5E5_PLABS</name>
<feature type="transmembrane region" description="Helical" evidence="9">
    <location>
        <begin position="199"/>
        <end position="217"/>
    </location>
</feature>
<gene>
    <name evidence="10" type="ORF">PLBR_LOCUS2601</name>
</gene>
<evidence type="ECO:0000256" key="4">
    <source>
        <dbReference type="ARBA" id="ARBA00022692"/>
    </source>
</evidence>
<feature type="transmembrane region" description="Helical" evidence="9">
    <location>
        <begin position="390"/>
        <end position="416"/>
    </location>
</feature>
<feature type="transmembrane region" description="Helical" evidence="9">
    <location>
        <begin position="89"/>
        <end position="112"/>
    </location>
</feature>
<dbReference type="AlphaFoldDB" id="A0A3P3Y5E5"/>
<dbReference type="PANTHER" id="PTHR45826">
    <property type="entry name" value="POLYAMINE TRANSPORTER PUT1"/>
    <property type="match status" value="1"/>
</dbReference>
<reference evidence="10 11" key="1">
    <citation type="submission" date="2018-03" db="EMBL/GenBank/DDBJ databases">
        <authorList>
            <person name="Fogelqvist J."/>
        </authorList>
    </citation>
    <scope>NUCLEOTIDE SEQUENCE [LARGE SCALE GENOMIC DNA]</scope>
</reference>
<protein>
    <recommendedName>
        <fullName evidence="12">Amino acid permease/ SLC12A domain-containing protein</fullName>
    </recommendedName>
</protein>
<accession>A0A3P3Y5E5</accession>
<dbReference type="Proteomes" id="UP000290189">
    <property type="component" value="Unassembled WGS sequence"/>
</dbReference>
<dbReference type="InterPro" id="IPR002293">
    <property type="entry name" value="AA/rel_permease1"/>
</dbReference>
<feature type="transmembrane region" description="Helical" evidence="9">
    <location>
        <begin position="422"/>
        <end position="441"/>
    </location>
</feature>
<organism evidence="10 11">
    <name type="scientific">Plasmodiophora brassicae</name>
    <name type="common">Clubroot disease agent</name>
    <dbReference type="NCBI Taxonomy" id="37360"/>
    <lineage>
        <taxon>Eukaryota</taxon>
        <taxon>Sar</taxon>
        <taxon>Rhizaria</taxon>
        <taxon>Endomyxa</taxon>
        <taxon>Phytomyxea</taxon>
        <taxon>Plasmodiophorida</taxon>
        <taxon>Plasmodiophoridae</taxon>
        <taxon>Plasmodiophora</taxon>
    </lineage>
</organism>
<feature type="transmembrane region" description="Helical" evidence="9">
    <location>
        <begin position="229"/>
        <end position="253"/>
    </location>
</feature>
<feature type="transmembrane region" description="Helical" evidence="9">
    <location>
        <begin position="21"/>
        <end position="42"/>
    </location>
</feature>
<dbReference type="Gene3D" id="1.20.1740.10">
    <property type="entry name" value="Amino acid/polyamine transporter I"/>
    <property type="match status" value="1"/>
</dbReference>
<evidence type="ECO:0000256" key="6">
    <source>
        <dbReference type="ARBA" id="ARBA00023136"/>
    </source>
</evidence>
<dbReference type="GO" id="GO:0005886">
    <property type="term" value="C:plasma membrane"/>
    <property type="evidence" value="ECO:0007669"/>
    <property type="project" value="UniProtKB-SubCell"/>
</dbReference>
<dbReference type="Pfam" id="PF13520">
    <property type="entry name" value="AA_permease_2"/>
    <property type="match status" value="1"/>
</dbReference>
<evidence type="ECO:0000256" key="5">
    <source>
        <dbReference type="ARBA" id="ARBA00022989"/>
    </source>
</evidence>
<evidence type="ECO:0000256" key="7">
    <source>
        <dbReference type="ARBA" id="ARBA00024041"/>
    </source>
</evidence>
<feature type="region of interest" description="Disordered" evidence="8">
    <location>
        <begin position="498"/>
        <end position="523"/>
    </location>
</feature>
<evidence type="ECO:0000313" key="11">
    <source>
        <dbReference type="Proteomes" id="UP000290189"/>
    </source>
</evidence>
<dbReference type="InterPro" id="IPR044566">
    <property type="entry name" value="RMV1-like"/>
</dbReference>
<feature type="transmembrane region" description="Helical" evidence="9">
    <location>
        <begin position="48"/>
        <end position="68"/>
    </location>
</feature>
<comment type="similarity">
    <text evidence="7">Belongs to the amino acid-polyamine-organocation (APC) superfamily. Polyamine:cation symporter (PHS) (TC 2.A.3.12) family.</text>
</comment>
<feature type="transmembrane region" description="Helical" evidence="9">
    <location>
        <begin position="159"/>
        <end position="179"/>
    </location>
</feature>
<keyword evidence="10" id="KW-0496">Mitochondrion</keyword>
<evidence type="ECO:0000313" key="10">
    <source>
        <dbReference type="EMBL" id="SPQ95386.1"/>
    </source>
</evidence>
<evidence type="ECO:0000256" key="8">
    <source>
        <dbReference type="SAM" id="MobiDB-lite"/>
    </source>
</evidence>
<comment type="subcellular location">
    <subcellularLocation>
        <location evidence="1">Cell membrane</location>
        <topology evidence="1">Multi-pass membrane protein</topology>
    </subcellularLocation>
</comment>
<dbReference type="PANTHER" id="PTHR45826:SF2">
    <property type="entry name" value="AMINO ACID TRANSPORTER"/>
    <property type="match status" value="1"/>
</dbReference>
<feature type="transmembrane region" description="Helical" evidence="9">
    <location>
        <begin position="361"/>
        <end position="378"/>
    </location>
</feature>
<keyword evidence="4 9" id="KW-0812">Transmembrane</keyword>
<evidence type="ECO:0000256" key="2">
    <source>
        <dbReference type="ARBA" id="ARBA00022448"/>
    </source>
</evidence>
<keyword evidence="6 9" id="KW-0472">Membrane</keyword>
<keyword evidence="2" id="KW-0813">Transport</keyword>
<keyword evidence="5 9" id="KW-1133">Transmembrane helix</keyword>
<evidence type="ECO:0000256" key="9">
    <source>
        <dbReference type="SAM" id="Phobius"/>
    </source>
</evidence>
<proteinExistence type="inferred from homology"/>
<evidence type="ECO:0000256" key="3">
    <source>
        <dbReference type="ARBA" id="ARBA00022475"/>
    </source>
</evidence>
<keyword evidence="3" id="KW-1003">Cell membrane</keyword>
<dbReference type="GO" id="GO:0015203">
    <property type="term" value="F:polyamine transmembrane transporter activity"/>
    <property type="evidence" value="ECO:0007669"/>
    <property type="project" value="UniProtKB-ARBA"/>
</dbReference>
<geneLocation type="mitochondrion" evidence="10"/>
<sequence length="563" mass="60614">MPDNDPNIDGVVQLDGRPVRVLTLGRFVALGFFLTCGGPFGLEEAVGAGGVFYCLLGLVLLPFVWAIPQSLMTAELSTMMPDNGGSFLWVWRALGETAGVVNAYMTLASSFLDICLYPNLIASYLPGHLGQFPRWALKISILGVMSLCNAMGLDLVGEVSIALLVASMSVFAVEIPYAITSFETGPWSKLPLKPDWALFSSILLWSNTGWDALGSIAGEVADPPTTYPLGIALALVASTCAFVGPVAISYSLLPDPALWTADAFYEAAKQASPWLAIWVRAACVCGSVGQLNAGMASTSRRIWAMASDTSEEQGVFIRTMPLFLSYLSPKHGTPVKAIVAQLVVTSAIVVLDFSQLVQFEMILQCFNLLLEFAAFIVLKYTEPMTPRPYVVPFGLTGAWAITVVKTIVVLFTIGSIGTRTPFLLFAAIAVNLTTALLFMALRALGALARPWAVVLGGASVSGMEAILNKYFAHSHQKVLGTLAAYAGLIYLAKAKLSGPKTPKPETPPTEVPAVSRASGSSKYGFDVPTLENFDEWASKEDNLKKWEEWVTKEDNLEKWLKAE</sequence>
<dbReference type="EMBL" id="OVEO01000004">
    <property type="protein sequence ID" value="SPQ95386.1"/>
    <property type="molecule type" value="Genomic_DNA"/>
</dbReference>